<comment type="caution">
    <text evidence="2">The sequence shown here is derived from an EMBL/GenBank/DDBJ whole genome shotgun (WGS) entry which is preliminary data.</text>
</comment>
<name>A0A543EBX9_9FLAO</name>
<gene>
    <name evidence="2" type="ORF">FB551_3478</name>
</gene>
<dbReference type="Gene3D" id="3.30.1150.10">
    <property type="match status" value="1"/>
</dbReference>
<keyword evidence="3" id="KW-1185">Reference proteome</keyword>
<evidence type="ECO:0000256" key="1">
    <source>
        <dbReference type="SAM" id="MobiDB-lite"/>
    </source>
</evidence>
<reference evidence="2 3" key="1">
    <citation type="submission" date="2019-06" db="EMBL/GenBank/DDBJ databases">
        <title>Sorghum-associated microbial communities from plants grown in Nebraska, USA.</title>
        <authorList>
            <person name="Schachtman D."/>
        </authorList>
    </citation>
    <scope>NUCLEOTIDE SEQUENCE [LARGE SCALE GENOMIC DNA]</scope>
    <source>
        <strain evidence="2 3">110</strain>
    </source>
</reference>
<dbReference type="AlphaFoldDB" id="A0A543EBX9"/>
<dbReference type="Proteomes" id="UP000316437">
    <property type="component" value="Unassembled WGS sequence"/>
</dbReference>
<evidence type="ECO:0000313" key="2">
    <source>
        <dbReference type="EMBL" id="TQM19083.1"/>
    </source>
</evidence>
<dbReference type="RefSeq" id="WP_142018329.1">
    <property type="nucleotide sequence ID" value="NZ_VFPD01000002.1"/>
</dbReference>
<dbReference type="EMBL" id="VFPD01000002">
    <property type="protein sequence ID" value="TQM19083.1"/>
    <property type="molecule type" value="Genomic_DNA"/>
</dbReference>
<protein>
    <submittedName>
        <fullName evidence="2">TonB-like protein</fullName>
    </submittedName>
</protein>
<dbReference type="SUPFAM" id="SSF74653">
    <property type="entry name" value="TolA/TonB C-terminal domain"/>
    <property type="match status" value="1"/>
</dbReference>
<organism evidence="2 3">
    <name type="scientific">Chryseobacterium aquifrigidense</name>
    <dbReference type="NCBI Taxonomy" id="558021"/>
    <lineage>
        <taxon>Bacteria</taxon>
        <taxon>Pseudomonadati</taxon>
        <taxon>Bacteroidota</taxon>
        <taxon>Flavobacteriia</taxon>
        <taxon>Flavobacteriales</taxon>
        <taxon>Weeksellaceae</taxon>
        <taxon>Chryseobacterium group</taxon>
        <taxon>Chryseobacterium</taxon>
    </lineage>
</organism>
<proteinExistence type="predicted"/>
<sequence length="203" mass="23448">MKKHFSLFLFFVLNFYFSQQTEGLRIIKAKYDIQIQNIENSYTDALSKALSRKRVNKITSIKDKEINAIKFLRNNEYLEELVKIKETYRLSHSSSSSSSGDSEKIENSTGPKHPKGSDFFKKEISDNFFSDAIKGRNRIECRVYFTVEKDGSLTSVKTSGDNENFNRQAELAVLLTQEKWEPAIRNGQPERAYMSFPVALNFD</sequence>
<feature type="region of interest" description="Disordered" evidence="1">
    <location>
        <begin position="92"/>
        <end position="119"/>
    </location>
</feature>
<evidence type="ECO:0000313" key="3">
    <source>
        <dbReference type="Proteomes" id="UP000316437"/>
    </source>
</evidence>
<accession>A0A543EBX9</accession>